<dbReference type="SUPFAM" id="SSF49899">
    <property type="entry name" value="Concanavalin A-like lectins/glucanases"/>
    <property type="match status" value="1"/>
</dbReference>
<comment type="caution">
    <text evidence="2">The sequence shown here is derived from an EMBL/GenBank/DDBJ whole genome shotgun (WGS) entry which is preliminary data.</text>
</comment>
<feature type="active site" description="Proton acceptor" evidence="1">
    <location>
        <position position="230"/>
    </location>
</feature>
<dbReference type="Pfam" id="PF01828">
    <property type="entry name" value="Peptidase_A4"/>
    <property type="match status" value="1"/>
</dbReference>
<sequence>MFSIISIITALCYLQSRQTSKVEQTTHTSIKMKFTAVIATAILAGTSLAAPERGLAARVKARAAAARGSRPLQSVQEPAGVTNKTNVQYSSNWSGAVQENPPSAAATYTAVTGTFTVPEPTGGSGSSSASAWVGIDGDTYSEAILQTGVDFTVTNGQASFDAWYEWLPDYAYDFSGIDISAGDEIVAIVESHSSTSGVAIIENRSTGQKVSKELSSSSPLGGINAEWIVEDFEENGSLVDLVDFGTVTFTGAEAKAAGGQTVGLTGATVIDIVQGSKVVTDVTIDSDSEVTIRYV</sequence>
<organism evidence="2 3">
    <name type="scientific">Aspergillus bombycis</name>
    <dbReference type="NCBI Taxonomy" id="109264"/>
    <lineage>
        <taxon>Eukaryota</taxon>
        <taxon>Fungi</taxon>
        <taxon>Dikarya</taxon>
        <taxon>Ascomycota</taxon>
        <taxon>Pezizomycotina</taxon>
        <taxon>Eurotiomycetes</taxon>
        <taxon>Eurotiomycetidae</taxon>
        <taxon>Eurotiales</taxon>
        <taxon>Aspergillaceae</taxon>
        <taxon>Aspergillus</taxon>
    </lineage>
</organism>
<dbReference type="AlphaFoldDB" id="A0A1F8AI21"/>
<accession>A0A1F8AI21</accession>
<dbReference type="Gene3D" id="2.60.120.700">
    <property type="entry name" value="Peptidase G1"/>
    <property type="match status" value="1"/>
</dbReference>
<gene>
    <name evidence="2" type="ORF">ABOM_000382</name>
</gene>
<dbReference type="PANTHER" id="PTHR37536:SF1">
    <property type="entry name" value="ASPERGILLOPEPSIN, PUTAITVE (AFU_ORTHOLOGUE AFUA_7G01200)"/>
    <property type="match status" value="1"/>
</dbReference>
<reference evidence="2 3" key="1">
    <citation type="journal article" date="2016" name="Genome Biol. Evol.">
        <title>Draft genome sequence of an aflatoxigenic Aspergillus species, A. bombycis.</title>
        <authorList>
            <person name="Moore G.G."/>
            <person name="Mack B.M."/>
            <person name="Beltz S.B."/>
            <person name="Gilbert M.K."/>
        </authorList>
    </citation>
    <scope>NUCLEOTIDE SEQUENCE [LARGE SCALE GENOMIC DNA]</scope>
    <source>
        <strain evidence="3">NRRL 26010</strain>
    </source>
</reference>
<dbReference type="EMBL" id="LYCR01000001">
    <property type="protein sequence ID" value="OGM51383.1"/>
    <property type="molecule type" value="Genomic_DNA"/>
</dbReference>
<proteinExistence type="predicted"/>
<dbReference type="CDD" id="cd13426">
    <property type="entry name" value="Peptidase_G1"/>
    <property type="match status" value="1"/>
</dbReference>
<dbReference type="InterPro" id="IPR013320">
    <property type="entry name" value="ConA-like_dom_sf"/>
</dbReference>
<evidence type="ECO:0000313" key="3">
    <source>
        <dbReference type="Proteomes" id="UP000179179"/>
    </source>
</evidence>
<dbReference type="Proteomes" id="UP000179179">
    <property type="component" value="Unassembled WGS sequence"/>
</dbReference>
<keyword evidence="3" id="KW-1185">Reference proteome</keyword>
<dbReference type="GeneID" id="34443772"/>
<dbReference type="STRING" id="109264.A0A1F8AI21"/>
<evidence type="ECO:0000256" key="1">
    <source>
        <dbReference type="PIRSR" id="PIRSR600250-50"/>
    </source>
</evidence>
<evidence type="ECO:0000313" key="2">
    <source>
        <dbReference type="EMBL" id="OGM51383.1"/>
    </source>
</evidence>
<dbReference type="InterPro" id="IPR000250">
    <property type="entry name" value="Peptidase_G1"/>
</dbReference>
<dbReference type="PRINTS" id="PR00977">
    <property type="entry name" value="SCYTLDPTASE"/>
</dbReference>
<dbReference type="InterPro" id="IPR038656">
    <property type="entry name" value="Peptidase_G1_sf"/>
</dbReference>
<dbReference type="PANTHER" id="PTHR37536">
    <property type="entry name" value="PUTATIVE (AFU_ORTHOLOGUE AFUA_3G02970)-RELATED"/>
    <property type="match status" value="1"/>
</dbReference>
<dbReference type="RefSeq" id="XP_022395100.1">
    <property type="nucleotide sequence ID" value="XM_022527512.1"/>
</dbReference>
<protein>
    <submittedName>
        <fullName evidence="2">Aspergillopepsin-2 heavy chain</fullName>
    </submittedName>
</protein>
<name>A0A1F8AI21_9EURO</name>
<dbReference type="OrthoDB" id="2862635at2759"/>
<dbReference type="GO" id="GO:0006508">
    <property type="term" value="P:proteolysis"/>
    <property type="evidence" value="ECO:0007669"/>
    <property type="project" value="InterPro"/>
</dbReference>
<dbReference type="GO" id="GO:0070007">
    <property type="term" value="F:glutamic-type endopeptidase activity"/>
    <property type="evidence" value="ECO:0007669"/>
    <property type="project" value="InterPro"/>
</dbReference>